<evidence type="ECO:0000256" key="4">
    <source>
        <dbReference type="ARBA" id="ARBA00023004"/>
    </source>
</evidence>
<dbReference type="EMBL" id="QXIT01000155">
    <property type="protein sequence ID" value="RIE06586.1"/>
    <property type="molecule type" value="Genomic_DNA"/>
</dbReference>
<name>A0A398CT54_9BACT</name>
<keyword evidence="4" id="KW-0408">Iron</keyword>
<sequence>MVRRACRPSRGSRRRIWCNGTEVVAMTTIGDHLYARSTHEELLARATNGAFVTTAMWYLLSTKRVDAVLGVEHDRERNLTHTRFIDDPREILELAGTVVTAPLNIVQTLRKYAGSGRVALPVMPCEEKLLDVLIHKNELPVQLFRIGLVCGGLFSANDLGKEVKRLGKSLLDVEHVIHGEGGYSVSFRGEEQIHEFPERKTVRPACERCVTPEPVTSHFSCGYWGTGSDRGRTYVTVNTAEAAELVDAMVCDGALTVEPVPDDARAMRKHLLDLKMDASWRYRRRQFETDLVETGEQINACPLCGECMKACPLRTEEYVQRLLEGVKSPAEWLAAFVLDLYDECAECGLCSEHCPITLPYDLVIEHQRELRKTLPR</sequence>
<comment type="caution">
    <text evidence="7">The sequence shown here is derived from an EMBL/GenBank/DDBJ whole genome shotgun (WGS) entry which is preliminary data.</text>
</comment>
<dbReference type="PANTHER" id="PTHR31332">
    <property type="entry name" value="7-HYDROXYMETHYL CHLOROPHYLL A REDUCTASE, CHLOROPLASTIC"/>
    <property type="match status" value="1"/>
</dbReference>
<reference evidence="7 8" key="1">
    <citation type="submission" date="2018-09" db="EMBL/GenBank/DDBJ databases">
        <title>Discovery and Ecogenomic Context for Candidatus Cryosericales, a Global Caldiserica Order Active in Thawing Permafrost.</title>
        <authorList>
            <person name="Martinez M.A."/>
            <person name="Woodcroft B.J."/>
            <person name="Ignacio Espinoza J.C."/>
            <person name="Zayed A."/>
            <person name="Singleton C.M."/>
            <person name="Boyd J."/>
            <person name="Li Y.-F."/>
            <person name="Purvine S."/>
            <person name="Maughan H."/>
            <person name="Hodgkins S.B."/>
            <person name="Anderson D."/>
            <person name="Sederholm M."/>
            <person name="Temperton B."/>
            <person name="Saleska S.R."/>
            <person name="Tyson G.W."/>
            <person name="Rich V.I."/>
        </authorList>
    </citation>
    <scope>NUCLEOTIDE SEQUENCE [LARGE SCALE GENOMIC DNA]</scope>
    <source>
        <strain evidence="7 8">SMC6</strain>
    </source>
</reference>
<comment type="cofactor">
    <cofactor evidence="1">
        <name>FAD</name>
        <dbReference type="ChEBI" id="CHEBI:57692"/>
    </cofactor>
</comment>
<feature type="domain" description="4Fe-4S ferredoxin-type" evidence="6">
    <location>
        <begin position="334"/>
        <end position="365"/>
    </location>
</feature>
<dbReference type="PROSITE" id="PS00198">
    <property type="entry name" value="4FE4S_FER_1"/>
    <property type="match status" value="1"/>
</dbReference>
<dbReference type="AlphaFoldDB" id="A0A398CT54"/>
<protein>
    <recommendedName>
        <fullName evidence="6">4Fe-4S ferredoxin-type domain-containing protein</fullName>
    </recommendedName>
</protein>
<dbReference type="Pfam" id="PF13237">
    <property type="entry name" value="Fer4_10"/>
    <property type="match status" value="1"/>
</dbReference>
<dbReference type="Pfam" id="PF04422">
    <property type="entry name" value="FrhB_FdhB_N"/>
    <property type="match status" value="1"/>
</dbReference>
<evidence type="ECO:0000256" key="1">
    <source>
        <dbReference type="ARBA" id="ARBA00001974"/>
    </source>
</evidence>
<dbReference type="Pfam" id="PF04432">
    <property type="entry name" value="FrhB_FdhB_C"/>
    <property type="match status" value="1"/>
</dbReference>
<dbReference type="InterPro" id="IPR007525">
    <property type="entry name" value="FrhB_FdhB_C"/>
</dbReference>
<evidence type="ECO:0000259" key="6">
    <source>
        <dbReference type="PROSITE" id="PS51379"/>
    </source>
</evidence>
<keyword evidence="8" id="KW-1185">Reference proteome</keyword>
<keyword evidence="3" id="KW-0560">Oxidoreductase</keyword>
<dbReference type="InterPro" id="IPR045220">
    <property type="entry name" value="FRHB/FDHB/HCAR-like"/>
</dbReference>
<evidence type="ECO:0000313" key="7">
    <source>
        <dbReference type="EMBL" id="RIE06586.1"/>
    </source>
</evidence>
<gene>
    <name evidence="7" type="ORF">SMC6_08640</name>
</gene>
<dbReference type="GO" id="GO:0046872">
    <property type="term" value="F:metal ion binding"/>
    <property type="evidence" value="ECO:0007669"/>
    <property type="project" value="UniProtKB-KW"/>
</dbReference>
<dbReference type="SUPFAM" id="SSF46548">
    <property type="entry name" value="alpha-helical ferredoxin"/>
    <property type="match status" value="1"/>
</dbReference>
<dbReference type="GO" id="GO:0051536">
    <property type="term" value="F:iron-sulfur cluster binding"/>
    <property type="evidence" value="ECO:0007669"/>
    <property type="project" value="UniProtKB-KW"/>
</dbReference>
<organism evidence="7 8">
    <name type="scientific">Candidatus Cryosericum odellii</name>
    <dbReference type="NCBI Taxonomy" id="2290917"/>
    <lineage>
        <taxon>Bacteria</taxon>
        <taxon>Pseudomonadati</taxon>
        <taxon>Caldisericota/Cryosericota group</taxon>
        <taxon>Candidatus Cryosericota</taxon>
        <taxon>Candidatus Cryosericia</taxon>
        <taxon>Candidatus Cryosericales</taxon>
        <taxon>Candidatus Cryosericaceae</taxon>
        <taxon>Candidatus Cryosericum</taxon>
    </lineage>
</organism>
<dbReference type="PANTHER" id="PTHR31332:SF6">
    <property type="entry name" value="FORMATE DEHYDROGENASE SUBUNIT BETA"/>
    <property type="match status" value="1"/>
</dbReference>
<dbReference type="Proteomes" id="UP000266260">
    <property type="component" value="Unassembled WGS sequence"/>
</dbReference>
<evidence type="ECO:0000256" key="2">
    <source>
        <dbReference type="ARBA" id="ARBA00022723"/>
    </source>
</evidence>
<dbReference type="PROSITE" id="PS51379">
    <property type="entry name" value="4FE4S_FER_2"/>
    <property type="match status" value="1"/>
</dbReference>
<dbReference type="InterPro" id="IPR007516">
    <property type="entry name" value="Co_F420_Hydgase/DH_bsu_N"/>
</dbReference>
<dbReference type="Gene3D" id="3.30.70.3270">
    <property type="match status" value="1"/>
</dbReference>
<keyword evidence="2" id="KW-0479">Metal-binding</keyword>
<accession>A0A398CT54</accession>
<dbReference type="InterPro" id="IPR017900">
    <property type="entry name" value="4Fe4S_Fe_S_CS"/>
</dbReference>
<keyword evidence="5" id="KW-0411">Iron-sulfur</keyword>
<dbReference type="InterPro" id="IPR017896">
    <property type="entry name" value="4Fe4S_Fe-S-bd"/>
</dbReference>
<evidence type="ECO:0000313" key="8">
    <source>
        <dbReference type="Proteomes" id="UP000266260"/>
    </source>
</evidence>
<evidence type="ECO:0000256" key="5">
    <source>
        <dbReference type="ARBA" id="ARBA00023014"/>
    </source>
</evidence>
<proteinExistence type="predicted"/>
<dbReference type="GO" id="GO:0052592">
    <property type="term" value="F:oxidoreductase activity, acting on CH or CH2 groups, with an iron-sulfur protein as acceptor"/>
    <property type="evidence" value="ECO:0007669"/>
    <property type="project" value="TreeGrafter"/>
</dbReference>
<evidence type="ECO:0000256" key="3">
    <source>
        <dbReference type="ARBA" id="ARBA00023002"/>
    </source>
</evidence>